<organism evidence="6 7">
    <name type="scientific">Ceutorhynchus assimilis</name>
    <name type="common">cabbage seed weevil</name>
    <dbReference type="NCBI Taxonomy" id="467358"/>
    <lineage>
        <taxon>Eukaryota</taxon>
        <taxon>Metazoa</taxon>
        <taxon>Ecdysozoa</taxon>
        <taxon>Arthropoda</taxon>
        <taxon>Hexapoda</taxon>
        <taxon>Insecta</taxon>
        <taxon>Pterygota</taxon>
        <taxon>Neoptera</taxon>
        <taxon>Endopterygota</taxon>
        <taxon>Coleoptera</taxon>
        <taxon>Polyphaga</taxon>
        <taxon>Cucujiformia</taxon>
        <taxon>Curculionidae</taxon>
        <taxon>Ceutorhynchinae</taxon>
        <taxon>Ceutorhynchus</taxon>
    </lineage>
</organism>
<evidence type="ECO:0008006" key="8">
    <source>
        <dbReference type="Google" id="ProtNLM"/>
    </source>
</evidence>
<evidence type="ECO:0000313" key="6">
    <source>
        <dbReference type="EMBL" id="CAG9767088.1"/>
    </source>
</evidence>
<dbReference type="AlphaFoldDB" id="A0A9N9QNP9"/>
<dbReference type="InterPro" id="IPR011042">
    <property type="entry name" value="6-blade_b-propeller_TolB-like"/>
</dbReference>
<evidence type="ECO:0000256" key="4">
    <source>
        <dbReference type="ARBA" id="ARBA00022729"/>
    </source>
</evidence>
<protein>
    <recommendedName>
        <fullName evidence="8">Bee-milk protein</fullName>
    </recommendedName>
</protein>
<evidence type="ECO:0000256" key="3">
    <source>
        <dbReference type="ARBA" id="ARBA00022525"/>
    </source>
</evidence>
<gene>
    <name evidence="6" type="ORF">CEUTPL_LOCUS7655</name>
</gene>
<sequence>MKIFYLLIVYVVYVSSAGLNVEFSWSRIDYQWSKNQKYNSGSVEQDPSRIVFDGQTNAQDIINRDHQEIIDYQYENNIPMGANVWQDKLFISIARRRPGIPSTLNYIPLRTNKHKKNVPLKPYPNWKINNIYSKENFVSVYRTAIDACDRMWFVDTGILEYPGNRTKIKQHQIVIINLNTDKVIHRYNLPDNVIESATVLANLNIDASKKNCEDAFAYIPDLSGWGLIVYSLKQNKAWRVNHWYFLPDPQAKNFLIAGYSFQFNDGIFSVQLSKEKPDGYRDMFFHAMAGTRIYKVSTKVLRNEALATRRVHDEGDFVEIGDKGPNFQTSTADIHKPTGILFMALVNQNSVGCWNINKGIETLSIIQRDDDQLIYPSDVRISGDRLYVLTNTMPRFLNGQLNYNDINFRVWSGDVKSAIRGTNCEI</sequence>
<keyword evidence="7" id="KW-1185">Reference proteome</keyword>
<comment type="subcellular location">
    <subcellularLocation>
        <location evidence="1">Secreted</location>
    </subcellularLocation>
</comment>
<evidence type="ECO:0000313" key="7">
    <source>
        <dbReference type="Proteomes" id="UP001152799"/>
    </source>
</evidence>
<proteinExistence type="inferred from homology"/>
<dbReference type="InterPro" id="IPR017996">
    <property type="entry name" value="MRJP/yellow-related"/>
</dbReference>
<keyword evidence="4 5" id="KW-0732">Signal</keyword>
<dbReference type="GO" id="GO:0005576">
    <property type="term" value="C:extracellular region"/>
    <property type="evidence" value="ECO:0007669"/>
    <property type="project" value="UniProtKB-SubCell"/>
</dbReference>
<evidence type="ECO:0000256" key="5">
    <source>
        <dbReference type="SAM" id="SignalP"/>
    </source>
</evidence>
<evidence type="ECO:0000256" key="2">
    <source>
        <dbReference type="ARBA" id="ARBA00009127"/>
    </source>
</evidence>
<dbReference type="Pfam" id="PF03022">
    <property type="entry name" value="MRJP"/>
    <property type="match status" value="1"/>
</dbReference>
<accession>A0A9N9QNP9</accession>
<name>A0A9N9QNP9_9CUCU</name>
<dbReference type="Proteomes" id="UP001152799">
    <property type="component" value="Chromosome 4"/>
</dbReference>
<dbReference type="EMBL" id="OU892280">
    <property type="protein sequence ID" value="CAG9767088.1"/>
    <property type="molecule type" value="Genomic_DNA"/>
</dbReference>
<dbReference type="SUPFAM" id="SSF101898">
    <property type="entry name" value="NHL repeat"/>
    <property type="match status" value="1"/>
</dbReference>
<comment type="similarity">
    <text evidence="2">Belongs to the major royal jelly protein family.</text>
</comment>
<reference evidence="6" key="1">
    <citation type="submission" date="2022-01" db="EMBL/GenBank/DDBJ databases">
        <authorList>
            <person name="King R."/>
        </authorList>
    </citation>
    <scope>NUCLEOTIDE SEQUENCE</scope>
</reference>
<keyword evidence="3" id="KW-0964">Secreted</keyword>
<feature type="chain" id="PRO_5040506123" description="Bee-milk protein" evidence="5">
    <location>
        <begin position="17"/>
        <end position="426"/>
    </location>
</feature>
<dbReference type="OrthoDB" id="7776143at2759"/>
<dbReference type="PANTHER" id="PTHR10009:SF11">
    <property type="entry name" value="RH54244P"/>
    <property type="match status" value="1"/>
</dbReference>
<feature type="signal peptide" evidence="5">
    <location>
        <begin position="1"/>
        <end position="16"/>
    </location>
</feature>
<dbReference type="Gene3D" id="2.120.10.30">
    <property type="entry name" value="TolB, C-terminal domain"/>
    <property type="match status" value="1"/>
</dbReference>
<dbReference type="PANTHER" id="PTHR10009">
    <property type="entry name" value="PROTEIN YELLOW-RELATED"/>
    <property type="match status" value="1"/>
</dbReference>
<evidence type="ECO:0000256" key="1">
    <source>
        <dbReference type="ARBA" id="ARBA00004613"/>
    </source>
</evidence>